<dbReference type="InterPro" id="IPR038404">
    <property type="entry name" value="TRAP_DctP_sf"/>
</dbReference>
<dbReference type="NCBIfam" id="NF037995">
    <property type="entry name" value="TRAP_S1"/>
    <property type="match status" value="1"/>
</dbReference>
<dbReference type="AlphaFoldDB" id="A0A7C2P1Z9"/>
<accession>A0A7C2P1Z9</accession>
<dbReference type="GO" id="GO:0055085">
    <property type="term" value="P:transmembrane transport"/>
    <property type="evidence" value="ECO:0007669"/>
    <property type="project" value="InterPro"/>
</dbReference>
<sequence>MKCVGWIVCAVFCILVVSFGFAQTQVIELKLAQWDPPQTMVAQFTQRMVDMINEKARGRLKITPYFGETLIKQPEHYRATQLGVVDIAYFGPTAPGSPVLLGRIISLPFLGLTSHEMVTDVYKKLFNESPELRAEYKGLKVMGIFGIPGDNFHMTKKLIRIPSDAKGIKIIALGGPRAEFLKEIGASPVTIPVGEWYTSLERGLVEGLFFLNPVLSVFKLEDLFKYHTIVNASFGLNMWIFNEQKWNSLPPDLQNIIIEGMEWRVKEIHKFDKNEDIRIIEYAKSKGHTVYYPTEEEMKLWREVAKPIHYKWIEEMESKGLPARKVYNRLQRIIKEYRS</sequence>
<gene>
    <name evidence="2" type="ORF">ENQ77_09475</name>
</gene>
<evidence type="ECO:0008006" key="3">
    <source>
        <dbReference type="Google" id="ProtNLM"/>
    </source>
</evidence>
<proteinExistence type="predicted"/>
<name>A0A7C2P1Z9_UNCW3</name>
<protein>
    <recommendedName>
        <fullName evidence="3">TRAP transporter substrate-binding protein</fullName>
    </recommendedName>
</protein>
<evidence type="ECO:0000313" key="2">
    <source>
        <dbReference type="EMBL" id="HEN28853.1"/>
    </source>
</evidence>
<organism evidence="2">
    <name type="scientific">candidate division WOR-3 bacterium</name>
    <dbReference type="NCBI Taxonomy" id="2052148"/>
    <lineage>
        <taxon>Bacteria</taxon>
        <taxon>Bacteria division WOR-3</taxon>
    </lineage>
</organism>
<keyword evidence="1" id="KW-0732">Signal</keyword>
<dbReference type="PANTHER" id="PTHR33376:SF15">
    <property type="entry name" value="BLL6794 PROTEIN"/>
    <property type="match status" value="1"/>
</dbReference>
<dbReference type="EMBL" id="DSOL01000267">
    <property type="protein sequence ID" value="HEN28853.1"/>
    <property type="molecule type" value="Genomic_DNA"/>
</dbReference>
<dbReference type="Gene3D" id="3.40.190.170">
    <property type="entry name" value="Bacterial extracellular solute-binding protein, family 7"/>
    <property type="match status" value="1"/>
</dbReference>
<reference evidence="2" key="1">
    <citation type="journal article" date="2020" name="mSystems">
        <title>Genome- and Community-Level Interaction Insights into Carbon Utilization and Element Cycling Functions of Hydrothermarchaeota in Hydrothermal Sediment.</title>
        <authorList>
            <person name="Zhou Z."/>
            <person name="Liu Y."/>
            <person name="Xu W."/>
            <person name="Pan J."/>
            <person name="Luo Z.H."/>
            <person name="Li M."/>
        </authorList>
    </citation>
    <scope>NUCLEOTIDE SEQUENCE [LARGE SCALE GENOMIC DNA]</scope>
    <source>
        <strain evidence="2">SpSt-34</strain>
    </source>
</reference>
<dbReference type="PANTHER" id="PTHR33376">
    <property type="match status" value="1"/>
</dbReference>
<dbReference type="Pfam" id="PF03480">
    <property type="entry name" value="DctP"/>
    <property type="match status" value="1"/>
</dbReference>
<comment type="caution">
    <text evidence="2">The sequence shown here is derived from an EMBL/GenBank/DDBJ whole genome shotgun (WGS) entry which is preliminary data.</text>
</comment>
<evidence type="ECO:0000256" key="1">
    <source>
        <dbReference type="ARBA" id="ARBA00022729"/>
    </source>
</evidence>
<dbReference type="InterPro" id="IPR018389">
    <property type="entry name" value="DctP_fam"/>
</dbReference>